<dbReference type="InterPro" id="IPR036322">
    <property type="entry name" value="WD40_repeat_dom_sf"/>
</dbReference>
<reference evidence="12" key="1">
    <citation type="journal article" date="2016" name="Nat. Commun.">
        <title>Genome analysis of three Pneumocystis species reveals adaptation mechanisms to life exclusively in mammalian hosts.</title>
        <authorList>
            <person name="Ma L."/>
            <person name="Chen Z."/>
            <person name="Huang D.W."/>
            <person name="Kutty G."/>
            <person name="Ishihara M."/>
            <person name="Wang H."/>
            <person name="Abouelleil A."/>
            <person name="Bishop L."/>
            <person name="Davey E."/>
            <person name="Deng R."/>
            <person name="Deng X."/>
            <person name="Fan L."/>
            <person name="Fantoni G."/>
            <person name="Fitzgerald M."/>
            <person name="Gogineni E."/>
            <person name="Goldberg J.M."/>
            <person name="Handley G."/>
            <person name="Hu X."/>
            <person name="Huber C."/>
            <person name="Jiao X."/>
            <person name="Jones K."/>
            <person name="Levin J.Z."/>
            <person name="Liu Y."/>
            <person name="Macdonald P."/>
            <person name="Melnikov A."/>
            <person name="Raley C."/>
            <person name="Sassi M."/>
            <person name="Sherman B.T."/>
            <person name="Song X."/>
            <person name="Sykes S."/>
            <person name="Tran B."/>
            <person name="Walsh L."/>
            <person name="Xia Y."/>
            <person name="Yang J."/>
            <person name="Young S."/>
            <person name="Zeng Q."/>
            <person name="Zheng X."/>
            <person name="Stephens R."/>
            <person name="Nusbaum C."/>
            <person name="Birren B.W."/>
            <person name="Azadi P."/>
            <person name="Lempicki R.A."/>
            <person name="Cuomo C.A."/>
            <person name="Kovacs J.A."/>
        </authorList>
    </citation>
    <scope>NUCLEOTIDE SEQUENCE [LARGE SCALE GENOMIC DNA]</scope>
    <source>
        <strain evidence="12">RU7</strain>
    </source>
</reference>
<dbReference type="InterPro" id="IPR015943">
    <property type="entry name" value="WD40/YVTN_repeat-like_dom_sf"/>
</dbReference>
<keyword evidence="12" id="KW-1185">Reference proteome</keyword>
<dbReference type="SUPFAM" id="SSF50978">
    <property type="entry name" value="WD40 repeat-like"/>
    <property type="match status" value="1"/>
</dbReference>
<dbReference type="InterPro" id="IPR013320">
    <property type="entry name" value="ConA-like_dom_sf"/>
</dbReference>
<evidence type="ECO:0000259" key="10">
    <source>
        <dbReference type="PROSITE" id="PS51783"/>
    </source>
</evidence>
<protein>
    <submittedName>
        <fullName evidence="11">Uncharacterized protein</fullName>
    </submittedName>
</protein>
<organism evidence="11 12">
    <name type="scientific">Pneumocystis jirovecii (strain RU7)</name>
    <name type="common">Human pneumocystis pneumonia agent</name>
    <dbReference type="NCBI Taxonomy" id="1408657"/>
    <lineage>
        <taxon>Eukaryota</taxon>
        <taxon>Fungi</taxon>
        <taxon>Dikarya</taxon>
        <taxon>Ascomycota</taxon>
        <taxon>Taphrinomycotina</taxon>
        <taxon>Pneumocystomycetes</taxon>
        <taxon>Pneumocystaceae</taxon>
        <taxon>Pneumocystis</taxon>
    </lineage>
</organism>
<evidence type="ECO:0000256" key="7">
    <source>
        <dbReference type="PROSITE-ProRule" id="PRU00221"/>
    </source>
</evidence>
<dbReference type="PROSITE" id="PS50294">
    <property type="entry name" value="WD_REPEATS_REGION"/>
    <property type="match status" value="1"/>
</dbReference>
<feature type="repeat" description="WD" evidence="7">
    <location>
        <begin position="2275"/>
        <end position="2316"/>
    </location>
</feature>
<dbReference type="SMART" id="SM01026">
    <property type="entry name" value="Beach"/>
    <property type="match status" value="1"/>
</dbReference>
<keyword evidence="1 7" id="KW-0853">WD repeat</keyword>
<keyword evidence="3" id="KW-0677">Repeat</keyword>
<dbReference type="InterPro" id="IPR013083">
    <property type="entry name" value="Znf_RING/FYVE/PHD"/>
</dbReference>
<dbReference type="Gene3D" id="2.60.120.200">
    <property type="match status" value="1"/>
</dbReference>
<evidence type="ECO:0000256" key="4">
    <source>
        <dbReference type="ARBA" id="ARBA00022771"/>
    </source>
</evidence>
<dbReference type="Gene3D" id="2.30.29.30">
    <property type="entry name" value="Pleckstrin-homology domain (PH domain)/Phosphotyrosine-binding domain (PTB)"/>
    <property type="match status" value="1"/>
</dbReference>
<dbReference type="SMART" id="SM00320">
    <property type="entry name" value="WD40"/>
    <property type="match status" value="4"/>
</dbReference>
<dbReference type="EMBL" id="LFWA01000011">
    <property type="protein sequence ID" value="KTW28711.1"/>
    <property type="molecule type" value="Genomic_DNA"/>
</dbReference>
<dbReference type="CDD" id="cd01201">
    <property type="entry name" value="PH_BEACH"/>
    <property type="match status" value="1"/>
</dbReference>
<dbReference type="InterPro" id="IPR011993">
    <property type="entry name" value="PH-like_dom_sf"/>
</dbReference>
<dbReference type="SUPFAM" id="SSF49899">
    <property type="entry name" value="Concanavalin A-like lectins/glucanases"/>
    <property type="match status" value="1"/>
</dbReference>
<dbReference type="SUPFAM" id="SSF81837">
    <property type="entry name" value="BEACH domain"/>
    <property type="match status" value="1"/>
</dbReference>
<name>A0A0W4ZK03_PNEJ7</name>
<dbReference type="Gene3D" id="1.10.1540.10">
    <property type="entry name" value="BEACH domain"/>
    <property type="match status" value="1"/>
</dbReference>
<dbReference type="PROSITE" id="PS50178">
    <property type="entry name" value="ZF_FYVE"/>
    <property type="match status" value="1"/>
</dbReference>
<keyword evidence="4 6" id="KW-0863">Zinc-finger</keyword>
<dbReference type="SUPFAM" id="SSF57903">
    <property type="entry name" value="FYVE/PHD zinc finger"/>
    <property type="match status" value="1"/>
</dbReference>
<dbReference type="Pfam" id="PF01363">
    <property type="entry name" value="FYVE"/>
    <property type="match status" value="1"/>
</dbReference>
<dbReference type="GeneID" id="28941079"/>
<dbReference type="Gene3D" id="3.30.40.10">
    <property type="entry name" value="Zinc/RING finger domain, C3HC4 (zinc finger)"/>
    <property type="match status" value="1"/>
</dbReference>
<dbReference type="InterPro" id="IPR036372">
    <property type="entry name" value="BEACH_dom_sf"/>
</dbReference>
<dbReference type="CDD" id="cd06071">
    <property type="entry name" value="Beach"/>
    <property type="match status" value="1"/>
</dbReference>
<accession>A0A0W4ZK03</accession>
<dbReference type="InterPro" id="IPR023362">
    <property type="entry name" value="PH-BEACH_dom"/>
</dbReference>
<dbReference type="InterPro" id="IPR000306">
    <property type="entry name" value="Znf_FYVE"/>
</dbReference>
<dbReference type="InterPro" id="IPR051944">
    <property type="entry name" value="BEACH_domain_protein"/>
</dbReference>
<gene>
    <name evidence="11" type="ORF">T551_02561</name>
</gene>
<evidence type="ECO:0000256" key="1">
    <source>
        <dbReference type="ARBA" id="ARBA00022574"/>
    </source>
</evidence>
<evidence type="ECO:0000256" key="3">
    <source>
        <dbReference type="ARBA" id="ARBA00022737"/>
    </source>
</evidence>
<dbReference type="InterPro" id="IPR056252">
    <property type="entry name" value="Alfy-like_Arm-like"/>
</dbReference>
<dbReference type="RefSeq" id="XP_018229046.1">
    <property type="nucleotide sequence ID" value="XM_018374824.1"/>
</dbReference>
<evidence type="ECO:0000259" key="8">
    <source>
        <dbReference type="PROSITE" id="PS50178"/>
    </source>
</evidence>
<dbReference type="SMART" id="SM00064">
    <property type="entry name" value="FYVE"/>
    <property type="match status" value="1"/>
</dbReference>
<dbReference type="InterPro" id="IPR000409">
    <property type="entry name" value="BEACH_dom"/>
</dbReference>
<dbReference type="Pfam" id="PF02138">
    <property type="entry name" value="Beach"/>
    <property type="match status" value="1"/>
</dbReference>
<evidence type="ECO:0000256" key="5">
    <source>
        <dbReference type="ARBA" id="ARBA00022833"/>
    </source>
</evidence>
<dbReference type="CDD" id="cd00065">
    <property type="entry name" value="FYVE_like_SF"/>
    <property type="match status" value="1"/>
</dbReference>
<dbReference type="Pfam" id="PF14844">
    <property type="entry name" value="PH_BEACH"/>
    <property type="match status" value="1"/>
</dbReference>
<dbReference type="Gene3D" id="2.130.10.10">
    <property type="entry name" value="YVTN repeat-like/Quinoprotein amine dehydrogenase"/>
    <property type="match status" value="1"/>
</dbReference>
<proteinExistence type="predicted"/>
<dbReference type="STRING" id="1408657.A0A0W4ZK03"/>
<evidence type="ECO:0000256" key="2">
    <source>
        <dbReference type="ARBA" id="ARBA00022723"/>
    </source>
</evidence>
<keyword evidence="2" id="KW-0479">Metal-binding</keyword>
<dbReference type="PROSITE" id="PS50197">
    <property type="entry name" value="BEACH"/>
    <property type="match status" value="1"/>
</dbReference>
<dbReference type="Pfam" id="PF13385">
    <property type="entry name" value="Laminin_G_3"/>
    <property type="match status" value="1"/>
</dbReference>
<dbReference type="PROSITE" id="PS51783">
    <property type="entry name" value="PH_BEACH"/>
    <property type="match status" value="1"/>
</dbReference>
<dbReference type="SUPFAM" id="SSF50729">
    <property type="entry name" value="PH domain-like"/>
    <property type="match status" value="1"/>
</dbReference>
<dbReference type="InterPro" id="IPR001680">
    <property type="entry name" value="WD40_rpt"/>
</dbReference>
<feature type="domain" description="BEACH-type PH" evidence="10">
    <location>
        <begin position="1687"/>
        <end position="1821"/>
    </location>
</feature>
<feature type="domain" description="BEACH" evidence="9">
    <location>
        <begin position="1856"/>
        <end position="2153"/>
    </location>
</feature>
<evidence type="ECO:0000256" key="6">
    <source>
        <dbReference type="PROSITE-ProRule" id="PRU00091"/>
    </source>
</evidence>
<sequence>MFNILLSQLLELNDPISQIYILLQIRQLIINNEGSKLFFRECEGFEKIMFFLYSNFLNDKIINTQQKAAHYFPEQSIQVICLTFTLLSTAISWDPFNTDYFFNYCDISSFILKTTLLQNDPETLLGILFSFAFNEESLQSSFKSIKEQLKLENHEEKEMQKHIFNKLYKLIKHKFSEKDIIINPKILPLILYIQKDLKTSWLRLSILLIFDSLLGDCISEANLVAFTNNKIPSIIIKRLFNNNSLTLDLLEKELFLELITKLCKNGLPTEDIFFLLQEFSKNFTKNKELSSFLLHLFSQDQSPSHIQFNLSLHGYSYIQFSSLYKLFPPFNGYSMFFWIRFDMFDEALDTNILGILDNQKKYIYKLFLDKHNKNLSFQTSFKNLNKFSLYKFEKDLWYHIALIHQKSKSVISSKLSLFINGQHIESIECPYPLVNQDKLPIQLLIGTPQELSVNYGQNKSSIKWSLSSFLITEDIVNQNIIELYYYSGPYYNWDYQNFLKKSVLGSTTILNVLEKTKYLEKIIEINMTENKISTSILNDKVLFYICEDSILNINSFNKWDDSEKIIKKIIQSIHKKLASDVVVLNKAIPFSSNCIASQTRVGLLLGNPTNVVVNNIEDSIYCIGGPTLGLKLIEISKTPNDIIYATKLTLSFIKNSKKNLEDMEKNYGYEILSKILKSKEDFIINIHLLSSILSFLGYDEINPKNSIISNILAYKFLILDFELWKKANQKTIKLYMQQFLSFILKSSYAEFNIKCLNKIRIMKRIIIALKLDYITEDIFPLFSITFKTLIKIYFTPETIKMIATYIIYGLYKEPKNTNYENTRLLTTSLFKNNSNSNNNFNKNQFSSIHETSLRKKAIWTLEILSDILCDSQNESFIKNFSAIITDKWLLLLLSDKNPKCVIYSLRIIYQLILKNPDYIYRFSSKTNGFLSMGLYLKKWWNNVSIWKIILCLFFGMNILDKKKILDVKDFNLFLQSLLKENENITKVLCFEIFDVILVMLESGIYNLKLFQTKSINFSKDDLNTYVPLYRNIIRKRSNSLNTIYDKIGRNSKDYEYTENFEKSDYYENFDTIFYIVRFIKNIISSITCVKEHTLSSYFIERFLYIVFPFISLKNHIRKDIRISKNVSNTSNKNIIINTLHFKNNHIPTLWRLSTIHNNSLFSKYFIETILHKNISIIFLESTIEKANKLSTYFDSKLSNSSELTNGKYDILLIYEILFQLIISNTVDSIINPSKKYILKLNIQIPLCFFGEQIYVELYILYTTLIKLHKTIYNQLDKLNEISVLLNIYNFSKDCINCVLKGNFFMCESLFDFLLFILEYIHEINTKKQEKTYECIFIDIQQCIYHVLFQQLSIFENYNKEKKIHNFIEKILYYNHIIFYPSTNTQEFITHFCYWLYIFLFNKSYNLRIAIINIWKLIVQKKFHEFFYILNQIKLLDYDIINTFLNIYNFSPEFILSWIDKNKYILNNTFFKYLSNSWNLYIKIQLKNWKKKILLDKQARHDKLNLQKNRDIHISNMFIKHKSLYSNWCKNIILLQHNKFKKYIQNRIDLDIFLNSIWLKIVSNLTEDHCVFAINKKKKWKLGFTEGRSRMRKKMEPDIDQSPIIKSKLEQKDSINKGKTKKINLNINDQDHKEKTCLSYGLKNNINQTDTDKTISILQNFNNFTIEYLNETNEFKDNKNKKILQSLEHGDYVLDVYNICKINGLNAFEGLLILGKNNLYFMSNYFQKSTGEITTIWDQSIKDERDLYIQLLLGRDIISKEENSPFKNKHKTKKWPFNQILSVYRRSFLFRDVGLELFFSNRKNYLIVLSIKERETVYKKLLSRLNKINYPLSNDSIINNNLINSIKSQTFITKFTSHITDIFDSYSFLRKWKNGEISNFHYLMIINTLTGRTYNDLTQYPIFPWVLADYSSEELDLTNPKSFRDFSKPMGAQNPIRKSEFEKRFKSFQEIEDNSQPPFHYGTHYSSAMIVSSYLIRLKPFVDSYLLLQGGSFDHPDRLFYSIEKTWRSSSQENMTDVRELIPEFFYLPEFLVNSNNYNFGVKENDEIIDSVILPPWAKGDPKLFIKKHREALESDYVSRHLNEWIDLIFGFKQQGELAVKATNIFHHLSYQGAIGIIYNFGQTPKQLFQQPHPKKAYNPRNSIITKKKPYIGKFEKNINFLIQTIMFFKENDFSIKNIIYLKKLNKIIGCPSNRIYILPNINNYIQWDIVGGDIEFCNKENKKISRSFHKLHFKKITCGCFIEPYTLITGSDDCIIYIWHIMQKKTIEFEAKGCLRGHSKPIISIDSSQSFSIIVSGSEDGLAIEWDLNKACYIRTLERSNKPIQCISINDTNGDIATCSGTTISIWTINGDLLLRQNIQFNENDMIFSCKFYEGINDEWIECDLIFTGHRLGIVRIWNISWKTENGKSVRELVNIKTLQHYNYVKKSLLISEITALYPSGELRSLFTGDRLGNIYIWNLPDTIYKSHYLLSEKYNNCFICRIAFTIIDRKYNCHPCGAILCSNCIREHPKIKNIKLCINCISSLVF</sequence>
<evidence type="ECO:0000313" key="12">
    <source>
        <dbReference type="Proteomes" id="UP000053447"/>
    </source>
</evidence>
<dbReference type="Pfam" id="PF00400">
    <property type="entry name" value="WD40"/>
    <property type="match status" value="1"/>
</dbReference>
<comment type="caution">
    <text evidence="11">The sequence shown here is derived from an EMBL/GenBank/DDBJ whole genome shotgun (WGS) entry which is preliminary data.</text>
</comment>
<dbReference type="OrthoDB" id="26681at2759"/>
<feature type="domain" description="FYVE-type" evidence="8">
    <location>
        <begin position="2472"/>
        <end position="2526"/>
    </location>
</feature>
<evidence type="ECO:0000259" key="9">
    <source>
        <dbReference type="PROSITE" id="PS50197"/>
    </source>
</evidence>
<dbReference type="PANTHER" id="PTHR46108:SF4">
    <property type="entry name" value="BLUE CHEESE"/>
    <property type="match status" value="1"/>
</dbReference>
<evidence type="ECO:0000313" key="11">
    <source>
        <dbReference type="EMBL" id="KTW28711.1"/>
    </source>
</evidence>
<dbReference type="VEuPathDB" id="FungiDB:T551_02561"/>
<dbReference type="GO" id="GO:0008270">
    <property type="term" value="F:zinc ion binding"/>
    <property type="evidence" value="ECO:0007669"/>
    <property type="project" value="UniProtKB-KW"/>
</dbReference>
<dbReference type="PANTHER" id="PTHR46108">
    <property type="entry name" value="BLUE CHEESE"/>
    <property type="match status" value="1"/>
</dbReference>
<dbReference type="Proteomes" id="UP000053447">
    <property type="component" value="Unassembled WGS sequence"/>
</dbReference>
<dbReference type="InterPro" id="IPR011011">
    <property type="entry name" value="Znf_FYVE_PHD"/>
</dbReference>
<dbReference type="PROSITE" id="PS50082">
    <property type="entry name" value="WD_REPEATS_2"/>
    <property type="match status" value="1"/>
</dbReference>
<keyword evidence="5" id="KW-0862">Zinc</keyword>
<dbReference type="Pfam" id="PF23295">
    <property type="entry name" value="Arm_4"/>
    <property type="match status" value="1"/>
</dbReference>
<dbReference type="eggNOG" id="KOG1786">
    <property type="taxonomic scope" value="Eukaryota"/>
</dbReference>
<dbReference type="InterPro" id="IPR017455">
    <property type="entry name" value="Znf_FYVE-rel"/>
</dbReference>